<protein>
    <submittedName>
        <fullName evidence="6">ABC transporter substrate-binding protein</fullName>
    </submittedName>
</protein>
<dbReference type="PROSITE" id="PS51257">
    <property type="entry name" value="PROKAR_LIPOPROTEIN"/>
    <property type="match status" value="1"/>
</dbReference>
<dbReference type="EMBL" id="JAXOFX010000014">
    <property type="protein sequence ID" value="MDZ5473599.1"/>
    <property type="molecule type" value="Genomic_DNA"/>
</dbReference>
<comment type="caution">
    <text evidence="6">The sequence shown here is derived from an EMBL/GenBank/DDBJ whole genome shotgun (WGS) entry which is preliminary data.</text>
</comment>
<organism evidence="6 7">
    <name type="scientific">Robertmurraya mangrovi</name>
    <dbReference type="NCBI Taxonomy" id="3098077"/>
    <lineage>
        <taxon>Bacteria</taxon>
        <taxon>Bacillati</taxon>
        <taxon>Bacillota</taxon>
        <taxon>Bacilli</taxon>
        <taxon>Bacillales</taxon>
        <taxon>Bacillaceae</taxon>
        <taxon>Robertmurraya</taxon>
    </lineage>
</organism>
<dbReference type="PANTHER" id="PTHR43649:SF33">
    <property type="entry name" value="POLYGALACTURONAN_RHAMNOGALACTURONAN-BINDING PROTEIN YTCQ"/>
    <property type="match status" value="1"/>
</dbReference>
<evidence type="ECO:0000256" key="3">
    <source>
        <dbReference type="ARBA" id="ARBA00023136"/>
    </source>
</evidence>
<keyword evidence="5" id="KW-0449">Lipoprotein</keyword>
<dbReference type="InterPro" id="IPR006059">
    <property type="entry name" value="SBP"/>
</dbReference>
<evidence type="ECO:0000256" key="5">
    <source>
        <dbReference type="ARBA" id="ARBA00023288"/>
    </source>
</evidence>
<evidence type="ECO:0000256" key="2">
    <source>
        <dbReference type="ARBA" id="ARBA00022729"/>
    </source>
</evidence>
<dbReference type="Gene3D" id="3.40.190.10">
    <property type="entry name" value="Periplasmic binding protein-like II"/>
    <property type="match status" value="2"/>
</dbReference>
<name>A0ABU5J2G4_9BACI</name>
<keyword evidence="3" id="KW-0472">Membrane</keyword>
<sequence>MKLKVKRFFTGALTSILSIGLLVGCADGGDKNEGAGGKTELELFSNKSESIDTLKKLISKFEEQNPDVKIKLNAPPEAETVLKTRLTKNDLPELLAIGGNATYGELARAGVFANFEGTEMLNNIQPAYVEMLNRLVGPEKEGVFGVPYATNANAVIYNKDMFEELGVTVPTTWDEFISVLDKIQASGQTPIYFTLKDAWTALIPWNSVAANVQPENFAQKKNNAETTFKESYPEVADKMLQLLNYGHKDNFGVGYGDGNTAFAKGGSAIYLQGNWAIPEIKKANPDINLGVFPMPVTNTPDNNNLVSGVDVLLTMREDMQDNEQARKFIEFMINEENATQYTSEQKAFSAVQGVFQEEPEFEGIRKNFEEGRLTSFPDHYYPAGMGAENLIQDFLLKKDAGKFLDKMDQEWNKAINR</sequence>
<evidence type="ECO:0000256" key="4">
    <source>
        <dbReference type="ARBA" id="ARBA00023139"/>
    </source>
</evidence>
<evidence type="ECO:0000313" key="7">
    <source>
        <dbReference type="Proteomes" id="UP001290455"/>
    </source>
</evidence>
<keyword evidence="7" id="KW-1185">Reference proteome</keyword>
<dbReference type="Proteomes" id="UP001290455">
    <property type="component" value="Unassembled WGS sequence"/>
</dbReference>
<gene>
    <name evidence="6" type="ORF">SM124_17930</name>
</gene>
<keyword evidence="4" id="KW-0564">Palmitate</keyword>
<dbReference type="SUPFAM" id="SSF53850">
    <property type="entry name" value="Periplasmic binding protein-like II"/>
    <property type="match status" value="1"/>
</dbReference>
<keyword evidence="2" id="KW-0732">Signal</keyword>
<proteinExistence type="predicted"/>
<dbReference type="InterPro" id="IPR050490">
    <property type="entry name" value="Bact_solute-bd_prot1"/>
</dbReference>
<dbReference type="PANTHER" id="PTHR43649">
    <property type="entry name" value="ARABINOSE-BINDING PROTEIN-RELATED"/>
    <property type="match status" value="1"/>
</dbReference>
<reference evidence="6 7" key="1">
    <citation type="submission" date="2023-11" db="EMBL/GenBank/DDBJ databases">
        <title>Bacillus jintuensis, isolated from a mudflat on the Beibu Gulf coast.</title>
        <authorList>
            <person name="Li M."/>
        </authorList>
    </citation>
    <scope>NUCLEOTIDE SEQUENCE [LARGE SCALE GENOMIC DNA]</scope>
    <source>
        <strain evidence="6 7">31A1R</strain>
    </source>
</reference>
<evidence type="ECO:0000256" key="1">
    <source>
        <dbReference type="ARBA" id="ARBA00022475"/>
    </source>
</evidence>
<evidence type="ECO:0000313" key="6">
    <source>
        <dbReference type="EMBL" id="MDZ5473599.1"/>
    </source>
</evidence>
<accession>A0ABU5J2G4</accession>
<keyword evidence="1" id="KW-1003">Cell membrane</keyword>
<dbReference type="Pfam" id="PF01547">
    <property type="entry name" value="SBP_bac_1"/>
    <property type="match status" value="1"/>
</dbReference>
<dbReference type="RefSeq" id="WP_322447888.1">
    <property type="nucleotide sequence ID" value="NZ_JAXOFX010000014.1"/>
</dbReference>